<sequence length="124" mass="12688">MEPVTHLAALGDSLLATARDAESGRAASTLFAAPQLRAVVIALKEGAALAEHNAPPAATLQCLSGQARLWATGREWVLDAGGYAAIPPERHGVDALTDCVLLLTVSGTRAPEPVEVTLEASAPA</sequence>
<accession>A0A934X8G3</accession>
<dbReference type="PANTHER" id="PTHR37694">
    <property type="entry name" value="SLR8022 PROTEIN"/>
    <property type="match status" value="1"/>
</dbReference>
<gene>
    <name evidence="1" type="ORF">IPF40_13950</name>
    <name evidence="2" type="ORF">IPI13_09440</name>
    <name evidence="3" type="ORF">IPP00_16710</name>
</gene>
<dbReference type="SUPFAM" id="SSF51182">
    <property type="entry name" value="RmlC-like cupins"/>
    <property type="match status" value="1"/>
</dbReference>
<dbReference type="Proteomes" id="UP000886632">
    <property type="component" value="Unassembled WGS sequence"/>
</dbReference>
<evidence type="ECO:0000313" key="3">
    <source>
        <dbReference type="EMBL" id="MBL0005525.1"/>
    </source>
</evidence>
<dbReference type="Proteomes" id="UP000718281">
    <property type="component" value="Unassembled WGS sequence"/>
</dbReference>
<dbReference type="Gene3D" id="2.60.120.10">
    <property type="entry name" value="Jelly Rolls"/>
    <property type="match status" value="1"/>
</dbReference>
<evidence type="ECO:0008006" key="6">
    <source>
        <dbReference type="Google" id="ProtNLM"/>
    </source>
</evidence>
<evidence type="ECO:0000313" key="5">
    <source>
        <dbReference type="Proteomes" id="UP000726105"/>
    </source>
</evidence>
<dbReference type="EMBL" id="JADIXZ010000007">
    <property type="protein sequence ID" value="MBK6302078.1"/>
    <property type="molecule type" value="Genomic_DNA"/>
</dbReference>
<dbReference type="InterPro" id="IPR014710">
    <property type="entry name" value="RmlC-like_jellyroll"/>
</dbReference>
<organism evidence="1 4">
    <name type="scientific">Candidatus Phosphoribacter hodrii</name>
    <dbReference type="NCBI Taxonomy" id="2953743"/>
    <lineage>
        <taxon>Bacteria</taxon>
        <taxon>Bacillati</taxon>
        <taxon>Actinomycetota</taxon>
        <taxon>Actinomycetes</taxon>
        <taxon>Micrococcales</taxon>
        <taxon>Dermatophilaceae</taxon>
        <taxon>Candidatus Phosphoribacter</taxon>
    </lineage>
</organism>
<dbReference type="EMBL" id="JADJIB010000003">
    <property type="protein sequence ID" value="MBK7273369.1"/>
    <property type="molecule type" value="Genomic_DNA"/>
</dbReference>
<dbReference type="Proteomes" id="UP000726105">
    <property type="component" value="Unassembled WGS sequence"/>
</dbReference>
<protein>
    <recommendedName>
        <fullName evidence="6">Cupin</fullName>
    </recommendedName>
</protein>
<dbReference type="EMBL" id="JADKGK010000027">
    <property type="protein sequence ID" value="MBL0005525.1"/>
    <property type="molecule type" value="Genomic_DNA"/>
</dbReference>
<comment type="caution">
    <text evidence="1">The sequence shown here is derived from an EMBL/GenBank/DDBJ whole genome shotgun (WGS) entry which is preliminary data.</text>
</comment>
<reference evidence="4 5" key="1">
    <citation type="submission" date="2020-10" db="EMBL/GenBank/DDBJ databases">
        <title>Connecting structure to function with the recovery of over 1000 high-quality activated sludge metagenome-assembled genomes encoding full-length rRNA genes using long-read sequencing.</title>
        <authorList>
            <person name="Singleton C.M."/>
            <person name="Petriglieri F."/>
            <person name="Kristensen J.M."/>
            <person name="Kirkegaard R.H."/>
            <person name="Michaelsen T.Y."/>
            <person name="Andersen M.H."/>
            <person name="Karst S.M."/>
            <person name="Dueholm M.S."/>
            <person name="Nielsen P.H."/>
            <person name="Albertsen M."/>
        </authorList>
    </citation>
    <scope>NUCLEOTIDE SEQUENCE [LARGE SCALE GENOMIC DNA]</scope>
    <source>
        <strain evidence="1">AalE_18-Q3-R2-46_BAT3C.188</strain>
        <strain evidence="2">Ega_18-Q3-R5-49_MAXAC.001</strain>
        <strain evidence="3">Ribe_18-Q3-R11-54_MAXAC.001</strain>
    </source>
</reference>
<dbReference type="PANTHER" id="PTHR37694:SF1">
    <property type="entry name" value="SLR8022 PROTEIN"/>
    <property type="match status" value="1"/>
</dbReference>
<evidence type="ECO:0000313" key="1">
    <source>
        <dbReference type="EMBL" id="MBK6302078.1"/>
    </source>
</evidence>
<proteinExistence type="predicted"/>
<dbReference type="AlphaFoldDB" id="A0A934X8G3"/>
<name>A0A934X8G3_9MICO</name>
<dbReference type="InterPro" id="IPR011051">
    <property type="entry name" value="RmlC_Cupin_sf"/>
</dbReference>
<evidence type="ECO:0000313" key="4">
    <source>
        <dbReference type="Proteomes" id="UP000718281"/>
    </source>
</evidence>
<evidence type="ECO:0000313" key="2">
    <source>
        <dbReference type="EMBL" id="MBK7273369.1"/>
    </source>
</evidence>